<protein>
    <submittedName>
        <fullName evidence="2">Uncharacterized protein</fullName>
    </submittedName>
</protein>
<reference evidence="2 3" key="1">
    <citation type="submission" date="2019-03" db="EMBL/GenBank/DDBJ databases">
        <title>Single cell metagenomics reveals metabolic interactions within the superorganism composed of flagellate Streblomastix strix and complex community of Bacteroidetes bacteria on its surface.</title>
        <authorList>
            <person name="Treitli S.C."/>
            <person name="Kolisko M."/>
            <person name="Husnik F."/>
            <person name="Keeling P."/>
            <person name="Hampl V."/>
        </authorList>
    </citation>
    <scope>NUCLEOTIDE SEQUENCE [LARGE SCALE GENOMIC DNA]</scope>
    <source>
        <strain evidence="2">ST1C</strain>
    </source>
</reference>
<evidence type="ECO:0000313" key="3">
    <source>
        <dbReference type="Proteomes" id="UP000324800"/>
    </source>
</evidence>
<name>A0A5J4UW47_9EUKA</name>
<accession>A0A5J4UW47</accession>
<dbReference type="EMBL" id="SNRW01012300">
    <property type="protein sequence ID" value="KAA6374005.1"/>
    <property type="molecule type" value="Genomic_DNA"/>
</dbReference>
<gene>
    <name evidence="2" type="ORF">EZS28_030468</name>
</gene>
<proteinExistence type="predicted"/>
<dbReference type="AlphaFoldDB" id="A0A5J4UW47"/>
<feature type="region of interest" description="Disordered" evidence="1">
    <location>
        <begin position="68"/>
        <end position="88"/>
    </location>
</feature>
<evidence type="ECO:0000313" key="2">
    <source>
        <dbReference type="EMBL" id="KAA6374005.1"/>
    </source>
</evidence>
<dbReference type="Proteomes" id="UP000324800">
    <property type="component" value="Unassembled WGS sequence"/>
</dbReference>
<comment type="caution">
    <text evidence="2">The sequence shown here is derived from an EMBL/GenBank/DDBJ whole genome shotgun (WGS) entry which is preliminary data.</text>
</comment>
<organism evidence="2 3">
    <name type="scientific">Streblomastix strix</name>
    <dbReference type="NCBI Taxonomy" id="222440"/>
    <lineage>
        <taxon>Eukaryota</taxon>
        <taxon>Metamonada</taxon>
        <taxon>Preaxostyla</taxon>
        <taxon>Oxymonadida</taxon>
        <taxon>Streblomastigidae</taxon>
        <taxon>Streblomastix</taxon>
    </lineage>
</organism>
<evidence type="ECO:0000256" key="1">
    <source>
        <dbReference type="SAM" id="MobiDB-lite"/>
    </source>
</evidence>
<sequence>MNNFLRQKRKRNRIVVAAAVVAVAVAVAVAVIARRYKKIGQGKETRKFREPMETRTDYNYISLQHNTPLKSTSRHPQQHSPSHKLEETLAVLRAISPGDS</sequence>